<reference evidence="6 7" key="1">
    <citation type="submission" date="2011-11" db="EMBL/GenBank/DDBJ databases">
        <title>The Noncontiguous Finished sequence of Saccharomonospora cyanea NA-134.</title>
        <authorList>
            <consortium name="US DOE Joint Genome Institute"/>
            <person name="Lucas S."/>
            <person name="Han J."/>
            <person name="Lapidus A."/>
            <person name="Cheng J.-F."/>
            <person name="Goodwin L."/>
            <person name="Pitluck S."/>
            <person name="Peters L."/>
            <person name="Ovchinnikova G."/>
            <person name="Lu M."/>
            <person name="Detter J.C."/>
            <person name="Han C."/>
            <person name="Tapia R."/>
            <person name="Land M."/>
            <person name="Hauser L."/>
            <person name="Kyrpides N."/>
            <person name="Ivanova N."/>
            <person name="Pagani I."/>
            <person name="Brambilla E.-M."/>
            <person name="Klenk H.-P."/>
            <person name="Woyke T."/>
        </authorList>
    </citation>
    <scope>NUCLEOTIDE SEQUENCE [LARGE SCALE GENOMIC DNA]</scope>
    <source>
        <strain evidence="6 7">NA-134</strain>
    </source>
</reference>
<evidence type="ECO:0000256" key="4">
    <source>
        <dbReference type="ARBA" id="ARBA00023163"/>
    </source>
</evidence>
<accession>H5XL83</accession>
<dbReference type="STRING" id="882082.SaccyDRAFT_4786"/>
<dbReference type="eggNOG" id="COG0583">
    <property type="taxonomic scope" value="Bacteria"/>
</dbReference>
<evidence type="ECO:0000256" key="2">
    <source>
        <dbReference type="ARBA" id="ARBA00023015"/>
    </source>
</evidence>
<protein>
    <submittedName>
        <fullName evidence="6">Transcriptional regulator</fullName>
    </submittedName>
</protein>
<evidence type="ECO:0000313" key="6">
    <source>
        <dbReference type="EMBL" id="EHR63591.1"/>
    </source>
</evidence>
<dbReference type="InterPro" id="IPR005119">
    <property type="entry name" value="LysR_subst-bd"/>
</dbReference>
<dbReference type="SUPFAM" id="SSF46785">
    <property type="entry name" value="Winged helix' DNA-binding domain"/>
    <property type="match status" value="1"/>
</dbReference>
<keyword evidence="4" id="KW-0804">Transcription</keyword>
<evidence type="ECO:0000259" key="5">
    <source>
        <dbReference type="PROSITE" id="PS50931"/>
    </source>
</evidence>
<dbReference type="GO" id="GO:0032993">
    <property type="term" value="C:protein-DNA complex"/>
    <property type="evidence" value="ECO:0007669"/>
    <property type="project" value="TreeGrafter"/>
</dbReference>
<feature type="domain" description="HTH lysR-type" evidence="5">
    <location>
        <begin position="50"/>
        <end position="107"/>
    </location>
</feature>
<dbReference type="AlphaFoldDB" id="H5XL83"/>
<keyword evidence="7" id="KW-1185">Reference proteome</keyword>
<name>H5XL83_9PSEU</name>
<sequence length="353" mass="38592">MPIRGYVIGEVFATEGTLPEARQPWTGRPEAAEALRSRDVIGTRCFTARVDVTRLRTLREFADRGSVTAAAEALHCTPSAVSQQLRALQREVGVPLTEPSGRGLRLTDAGRALVERADDVLAAVERAEAELDAYRSAPRGRVRVALFPSAALLLLPGLLDRVAAHTGLDVEVRDVDMIPAEVPRLVADFDVVVAHRDEHGEPFTSDRLDAVHLLREPLDVALPFGHRLARRERVEPNELADEPWISVDVGFPVDDVMRSLAVRTGVRPRIVHRINDFRITEALVAAGHGIALLPRHTMDTRRVLRKELSGIRAARHVEAVLRPGAATRPAVASVLAALRAEAEEVNSENPAGR</sequence>
<dbReference type="GO" id="GO:0003700">
    <property type="term" value="F:DNA-binding transcription factor activity"/>
    <property type="evidence" value="ECO:0007669"/>
    <property type="project" value="InterPro"/>
</dbReference>
<keyword evidence="3" id="KW-0238">DNA-binding</keyword>
<dbReference type="Pfam" id="PF00126">
    <property type="entry name" value="HTH_1"/>
    <property type="match status" value="1"/>
</dbReference>
<dbReference type="Gene3D" id="3.40.190.10">
    <property type="entry name" value="Periplasmic binding protein-like II"/>
    <property type="match status" value="2"/>
</dbReference>
<proteinExistence type="inferred from homology"/>
<dbReference type="InterPro" id="IPR036388">
    <property type="entry name" value="WH-like_DNA-bd_sf"/>
</dbReference>
<evidence type="ECO:0000256" key="3">
    <source>
        <dbReference type="ARBA" id="ARBA00023125"/>
    </source>
</evidence>
<evidence type="ECO:0000256" key="1">
    <source>
        <dbReference type="ARBA" id="ARBA00009437"/>
    </source>
</evidence>
<gene>
    <name evidence="6" type="ORF">SaccyDRAFT_4786</name>
</gene>
<dbReference type="PANTHER" id="PTHR30346:SF29">
    <property type="entry name" value="LYSR SUBSTRATE-BINDING"/>
    <property type="match status" value="1"/>
</dbReference>
<dbReference type="HOGENOM" id="CLU_039613_6_0_11"/>
<dbReference type="EMBL" id="CM001440">
    <property type="protein sequence ID" value="EHR63591.1"/>
    <property type="molecule type" value="Genomic_DNA"/>
</dbReference>
<dbReference type="InterPro" id="IPR036390">
    <property type="entry name" value="WH_DNA-bd_sf"/>
</dbReference>
<dbReference type="Proteomes" id="UP000002791">
    <property type="component" value="Chromosome"/>
</dbReference>
<evidence type="ECO:0000313" key="7">
    <source>
        <dbReference type="Proteomes" id="UP000002791"/>
    </source>
</evidence>
<comment type="similarity">
    <text evidence="1">Belongs to the LysR transcriptional regulatory family.</text>
</comment>
<dbReference type="PROSITE" id="PS50931">
    <property type="entry name" value="HTH_LYSR"/>
    <property type="match status" value="1"/>
</dbReference>
<dbReference type="GO" id="GO:0003677">
    <property type="term" value="F:DNA binding"/>
    <property type="evidence" value="ECO:0007669"/>
    <property type="project" value="UniProtKB-KW"/>
</dbReference>
<keyword evidence="2" id="KW-0805">Transcription regulation</keyword>
<organism evidence="6 7">
    <name type="scientific">Saccharomonospora cyanea NA-134</name>
    <dbReference type="NCBI Taxonomy" id="882082"/>
    <lineage>
        <taxon>Bacteria</taxon>
        <taxon>Bacillati</taxon>
        <taxon>Actinomycetota</taxon>
        <taxon>Actinomycetes</taxon>
        <taxon>Pseudonocardiales</taxon>
        <taxon>Pseudonocardiaceae</taxon>
        <taxon>Saccharomonospora</taxon>
    </lineage>
</organism>
<dbReference type="SUPFAM" id="SSF53850">
    <property type="entry name" value="Periplasmic binding protein-like II"/>
    <property type="match status" value="1"/>
</dbReference>
<dbReference type="InterPro" id="IPR000847">
    <property type="entry name" value="LysR_HTH_N"/>
</dbReference>
<dbReference type="Pfam" id="PF03466">
    <property type="entry name" value="LysR_substrate"/>
    <property type="match status" value="1"/>
</dbReference>
<dbReference type="Gene3D" id="1.10.10.10">
    <property type="entry name" value="Winged helix-like DNA-binding domain superfamily/Winged helix DNA-binding domain"/>
    <property type="match status" value="1"/>
</dbReference>
<dbReference type="PANTHER" id="PTHR30346">
    <property type="entry name" value="TRANSCRIPTIONAL DUAL REGULATOR HCAR-RELATED"/>
    <property type="match status" value="1"/>
</dbReference>